<dbReference type="Gene3D" id="3.20.20.70">
    <property type="entry name" value="Aldolase class I"/>
    <property type="match status" value="1"/>
</dbReference>
<protein>
    <submittedName>
        <fullName evidence="3">3-hydroxy-3-methylglutaryl-CoA lyase</fullName>
    </submittedName>
</protein>
<dbReference type="InterPro" id="IPR000891">
    <property type="entry name" value="PYR_CT"/>
</dbReference>
<reference evidence="4" key="1">
    <citation type="submission" date="2019-08" db="EMBL/GenBank/DDBJ databases">
        <title>Complete Genome Sequence of the Polysaccharide-Degrading Rumen Bacterium Pseudobutyrivibrio xylanivorans MA3014.</title>
        <authorList>
            <person name="Palevich N."/>
            <person name="Maclean P.H."/>
            <person name="Kelly W.J."/>
            <person name="Leahy S.C."/>
            <person name="Rakonjac J."/>
            <person name="Attwood G.T."/>
        </authorList>
    </citation>
    <scope>NUCLEOTIDE SEQUENCE [LARGE SCALE GENOMIC DNA]</scope>
    <source>
        <strain evidence="4">MA3014</strain>
    </source>
</reference>
<dbReference type="PANTHER" id="PTHR10277">
    <property type="entry name" value="HOMOCITRATE SYNTHASE-RELATED"/>
    <property type="match status" value="1"/>
</dbReference>
<dbReference type="CDD" id="cd07944">
    <property type="entry name" value="DRE_TIM_HOA_like"/>
    <property type="match status" value="1"/>
</dbReference>
<organism evidence="3 4">
    <name type="scientific">Pseudobutyrivibrio xylanivorans</name>
    <dbReference type="NCBI Taxonomy" id="185007"/>
    <lineage>
        <taxon>Bacteria</taxon>
        <taxon>Bacillati</taxon>
        <taxon>Bacillota</taxon>
        <taxon>Clostridia</taxon>
        <taxon>Lachnospirales</taxon>
        <taxon>Lachnospiraceae</taxon>
        <taxon>Pseudobutyrivibrio</taxon>
    </lineage>
</organism>
<keyword evidence="1" id="KW-0464">Manganese</keyword>
<dbReference type="PANTHER" id="PTHR10277:SF9">
    <property type="entry name" value="2-ISOPROPYLMALATE SYNTHASE 1, CHLOROPLASTIC-RELATED"/>
    <property type="match status" value="1"/>
</dbReference>
<dbReference type="KEGG" id="pxv:FXF36_03200"/>
<dbReference type="AlphaFoldDB" id="A0A5P6VMR1"/>
<dbReference type="InterPro" id="IPR013785">
    <property type="entry name" value="Aldolase_TIM"/>
</dbReference>
<dbReference type="Proteomes" id="UP000327030">
    <property type="component" value="Chromosome 1"/>
</dbReference>
<dbReference type="GO" id="GO:0009098">
    <property type="term" value="P:L-leucine biosynthetic process"/>
    <property type="evidence" value="ECO:0007669"/>
    <property type="project" value="TreeGrafter"/>
</dbReference>
<feature type="domain" description="Pyruvate carboxyltransferase" evidence="2">
    <location>
        <begin position="4"/>
        <end position="247"/>
    </location>
</feature>
<evidence type="ECO:0000256" key="1">
    <source>
        <dbReference type="ARBA" id="ARBA00023211"/>
    </source>
</evidence>
<dbReference type="RefSeq" id="WP_151622440.1">
    <property type="nucleotide sequence ID" value="NZ_CP043028.1"/>
</dbReference>
<sequence>MRNIKILDCTLRDGGYVNDWEFGHHNICAIFERLVETNVDIIEIGFIDDRRPFDINRSIIPDTKSIEAIYGNIKKRPPMVVGMIDYGTCALENIQPCSESYIDGIRVIFKKHIMHEAMAYCAELKKLGYKVCSQLVSITSYSDEELMELISLVNEVKPYAVSMVDTYGLLDPEWMLHYYDLLDEHVDKSVAIGFHAHNNFQLAYANSRAFLNKETDRDIIVDGTLFGMGKSAGNAPLELVGMYMNQNYGKNYNINQMLEGIDESVMDFFKKTPWGYKTYFYLSAYNRVHPNYVSQMQGKPSLSISDINDLLGKIEPEDTKLLYDKAVAEELYAEFEKTQLDDSKDYVKLEEALKGRDILLVGPGKNIQLQKNRVEKYLADKEPVVISINYIPGAIDVDYVFITKTNRYCDMSDDLLEIKNRDLKVIATSNVTARGDEFMCSFTREKLLEKNESIVDNSFLMLLKILKECGIKNLACAGFDGYSDKEDNYFNPKMEYSFVKQEARHLNNHIREVLNETYADMDIEFVTYSHYMDVEDSHDAAF</sequence>
<name>A0A5P6VMR1_PSEXY</name>
<evidence type="ECO:0000313" key="4">
    <source>
        <dbReference type="Proteomes" id="UP000327030"/>
    </source>
</evidence>
<proteinExistence type="predicted"/>
<evidence type="ECO:0000313" key="3">
    <source>
        <dbReference type="EMBL" id="QFJ53943.1"/>
    </source>
</evidence>
<dbReference type="Pfam" id="PF00682">
    <property type="entry name" value="HMGL-like"/>
    <property type="match status" value="1"/>
</dbReference>
<dbReference type="InterPro" id="IPR050073">
    <property type="entry name" value="2-IPM_HCS-like"/>
</dbReference>
<gene>
    <name evidence="3" type="ORF">FXF36_03200</name>
</gene>
<dbReference type="SUPFAM" id="SSF51569">
    <property type="entry name" value="Aldolase"/>
    <property type="match status" value="1"/>
</dbReference>
<keyword evidence="3" id="KW-0456">Lyase</keyword>
<dbReference type="GO" id="GO:0003852">
    <property type="term" value="F:2-isopropylmalate synthase activity"/>
    <property type="evidence" value="ECO:0007669"/>
    <property type="project" value="TreeGrafter"/>
</dbReference>
<evidence type="ECO:0000259" key="2">
    <source>
        <dbReference type="Pfam" id="PF00682"/>
    </source>
</evidence>
<dbReference type="EMBL" id="CP043028">
    <property type="protein sequence ID" value="QFJ53943.1"/>
    <property type="molecule type" value="Genomic_DNA"/>
</dbReference>
<dbReference type="GO" id="GO:0016829">
    <property type="term" value="F:lyase activity"/>
    <property type="evidence" value="ECO:0007669"/>
    <property type="project" value="UniProtKB-KW"/>
</dbReference>
<accession>A0A5P6VMR1</accession>
<dbReference type="OrthoDB" id="9804858at2"/>